<sequence length="555" mass="61304">MGTTACAECDRNCLLIHGKNKDPSPVVQSFFKIMIGDNFSKVLFLPPKIGRTMPNLASKETQLEDASGQRWTVTLSWREESLAFRQGWASFSREHGLEVGDLLVFHYILGSHFVVQIYGKSGCERLHFSAENGSRKKRRTNTPSAAKDGKYHSTDHNTMNKQDQVASALSGSNMEIVTDNTLIIVNGSPRKMLNEVQLCMIGMDARHRHEDHRNSLYDLSKFEMQRTSDVDGTAVVLEHERSPCDGNIMLTSQAGADIVDRIPATEKVVAPDVPNLEVPEANEDCQGTEKVVLVSKIDSSNGNTVGEEQSEKTKSGSYQILIPQTEDTPIVSSCQSAPQKSTGASKFCGLPASVQTHNFQSDNLMLSSAGEKINEAKTKQLEMKTEVCGFRDVVNGKYPEPKDSGNSSNHPAKKEDYVFKAVKAEPVDTSDLPSADSGSTSLVVAETKAFLVCLHVSDNENMELPRRLPKVKPKGQGDSGSRRAVVLLRDPESRLWPVVYHEKSQIKALTSGWEVFVKENSIRPGDECAFEVENEREGTSKNEREVIFKVGIVRK</sequence>
<evidence type="ECO:0000313" key="8">
    <source>
        <dbReference type="EMBL" id="KAF7151989.1"/>
    </source>
</evidence>
<evidence type="ECO:0000256" key="4">
    <source>
        <dbReference type="ARBA" id="ARBA00023163"/>
    </source>
</evidence>
<protein>
    <recommendedName>
        <fullName evidence="7">TF-B3 domain-containing protein</fullName>
    </recommendedName>
</protein>
<evidence type="ECO:0000259" key="7">
    <source>
        <dbReference type="PROSITE" id="PS50863"/>
    </source>
</evidence>
<dbReference type="GO" id="GO:0003677">
    <property type="term" value="F:DNA binding"/>
    <property type="evidence" value="ECO:0007669"/>
    <property type="project" value="UniProtKB-KW"/>
</dbReference>
<dbReference type="AlphaFoldDB" id="A0A834HJ71"/>
<comment type="subcellular location">
    <subcellularLocation>
        <location evidence="1">Nucleus</location>
    </subcellularLocation>
</comment>
<dbReference type="PANTHER" id="PTHR31391">
    <property type="entry name" value="B3 DOMAIN-CONTAINING PROTEIN OS11G0197600-RELATED"/>
    <property type="match status" value="1"/>
</dbReference>
<dbReference type="InterPro" id="IPR003340">
    <property type="entry name" value="B3_DNA-bd"/>
</dbReference>
<evidence type="ECO:0000313" key="9">
    <source>
        <dbReference type="Proteomes" id="UP000626092"/>
    </source>
</evidence>
<dbReference type="OrthoDB" id="635132at2759"/>
<name>A0A834HJ71_RHOSS</name>
<comment type="caution">
    <text evidence="8">The sequence shown here is derived from an EMBL/GenBank/DDBJ whole genome shotgun (WGS) entry which is preliminary data.</text>
</comment>
<accession>A0A834HJ71</accession>
<dbReference type="CDD" id="cd10017">
    <property type="entry name" value="B3_DNA"/>
    <property type="match status" value="2"/>
</dbReference>
<keyword evidence="9" id="KW-1185">Reference proteome</keyword>
<evidence type="ECO:0000256" key="2">
    <source>
        <dbReference type="ARBA" id="ARBA00023015"/>
    </source>
</evidence>
<feature type="domain" description="TF-B3" evidence="7">
    <location>
        <begin position="28"/>
        <end position="121"/>
    </location>
</feature>
<feature type="region of interest" description="Disordered" evidence="6">
    <location>
        <begin position="130"/>
        <end position="160"/>
    </location>
</feature>
<dbReference type="SUPFAM" id="SSF101936">
    <property type="entry name" value="DNA-binding pseudobarrel domain"/>
    <property type="match status" value="2"/>
</dbReference>
<keyword evidence="3" id="KW-0238">DNA-binding</keyword>
<evidence type="ECO:0000256" key="3">
    <source>
        <dbReference type="ARBA" id="ARBA00023125"/>
    </source>
</evidence>
<dbReference type="GO" id="GO:0005634">
    <property type="term" value="C:nucleus"/>
    <property type="evidence" value="ECO:0007669"/>
    <property type="project" value="UniProtKB-SubCell"/>
</dbReference>
<dbReference type="PANTHER" id="PTHR31391:SF108">
    <property type="entry name" value="TF-B3 DOMAIN-CONTAINING PROTEIN"/>
    <property type="match status" value="1"/>
</dbReference>
<dbReference type="SMART" id="SM01019">
    <property type="entry name" value="B3"/>
    <property type="match status" value="2"/>
</dbReference>
<evidence type="ECO:0000256" key="1">
    <source>
        <dbReference type="ARBA" id="ARBA00004123"/>
    </source>
</evidence>
<feature type="domain" description="TF-B3" evidence="7">
    <location>
        <begin position="447"/>
        <end position="555"/>
    </location>
</feature>
<dbReference type="EMBL" id="WJXA01000001">
    <property type="protein sequence ID" value="KAF7151989.1"/>
    <property type="molecule type" value="Genomic_DNA"/>
</dbReference>
<keyword evidence="5" id="KW-0539">Nucleus</keyword>
<keyword evidence="4" id="KW-0804">Transcription</keyword>
<gene>
    <name evidence="8" type="ORF">RHSIM_Rhsim01G0114700</name>
</gene>
<dbReference type="InterPro" id="IPR044837">
    <property type="entry name" value="REM16-like"/>
</dbReference>
<evidence type="ECO:0000256" key="5">
    <source>
        <dbReference type="ARBA" id="ARBA00023242"/>
    </source>
</evidence>
<evidence type="ECO:0000256" key="6">
    <source>
        <dbReference type="SAM" id="MobiDB-lite"/>
    </source>
</evidence>
<dbReference type="Gene3D" id="2.40.330.10">
    <property type="entry name" value="DNA-binding pseudobarrel domain"/>
    <property type="match status" value="2"/>
</dbReference>
<dbReference type="Proteomes" id="UP000626092">
    <property type="component" value="Unassembled WGS sequence"/>
</dbReference>
<organism evidence="8 9">
    <name type="scientific">Rhododendron simsii</name>
    <name type="common">Sims's rhododendron</name>
    <dbReference type="NCBI Taxonomy" id="118357"/>
    <lineage>
        <taxon>Eukaryota</taxon>
        <taxon>Viridiplantae</taxon>
        <taxon>Streptophyta</taxon>
        <taxon>Embryophyta</taxon>
        <taxon>Tracheophyta</taxon>
        <taxon>Spermatophyta</taxon>
        <taxon>Magnoliopsida</taxon>
        <taxon>eudicotyledons</taxon>
        <taxon>Gunneridae</taxon>
        <taxon>Pentapetalae</taxon>
        <taxon>asterids</taxon>
        <taxon>Ericales</taxon>
        <taxon>Ericaceae</taxon>
        <taxon>Ericoideae</taxon>
        <taxon>Rhodoreae</taxon>
        <taxon>Rhododendron</taxon>
    </lineage>
</organism>
<dbReference type="Pfam" id="PF02362">
    <property type="entry name" value="B3"/>
    <property type="match status" value="2"/>
</dbReference>
<keyword evidence="2" id="KW-0805">Transcription regulation</keyword>
<reference evidence="8" key="1">
    <citation type="submission" date="2019-11" db="EMBL/GenBank/DDBJ databases">
        <authorList>
            <person name="Liu Y."/>
            <person name="Hou J."/>
            <person name="Li T.-Q."/>
            <person name="Guan C.-H."/>
            <person name="Wu X."/>
            <person name="Wu H.-Z."/>
            <person name="Ling F."/>
            <person name="Zhang R."/>
            <person name="Shi X.-G."/>
            <person name="Ren J.-P."/>
            <person name="Chen E.-F."/>
            <person name="Sun J.-M."/>
        </authorList>
    </citation>
    <scope>NUCLEOTIDE SEQUENCE</scope>
    <source>
        <strain evidence="8">Adult_tree_wgs_1</strain>
        <tissue evidence="8">Leaves</tissue>
    </source>
</reference>
<proteinExistence type="predicted"/>
<dbReference type="InterPro" id="IPR015300">
    <property type="entry name" value="DNA-bd_pseudobarrel_sf"/>
</dbReference>
<dbReference type="PROSITE" id="PS50863">
    <property type="entry name" value="B3"/>
    <property type="match status" value="2"/>
</dbReference>